<dbReference type="SUPFAM" id="SSF89155">
    <property type="entry name" value="TorD-like"/>
    <property type="match status" value="1"/>
</dbReference>
<dbReference type="InterPro" id="IPR020945">
    <property type="entry name" value="DMSO/NO3_reduct_chaperone"/>
</dbReference>
<organism evidence="2 3">
    <name type="scientific">Gordonibacter faecis</name>
    <dbReference type="NCBI Taxonomy" id="3047475"/>
    <lineage>
        <taxon>Bacteria</taxon>
        <taxon>Bacillati</taxon>
        <taxon>Actinomycetota</taxon>
        <taxon>Coriobacteriia</taxon>
        <taxon>Eggerthellales</taxon>
        <taxon>Eggerthellaceae</taxon>
        <taxon>Gordonibacter</taxon>
    </lineage>
</organism>
<dbReference type="InterPro" id="IPR036411">
    <property type="entry name" value="TorD-like_sf"/>
</dbReference>
<accession>A0ABT7DQ79</accession>
<dbReference type="Gene3D" id="1.10.3480.10">
    <property type="entry name" value="TorD-like"/>
    <property type="match status" value="1"/>
</dbReference>
<comment type="caution">
    <text evidence="2">The sequence shown here is derived from an EMBL/GenBank/DDBJ whole genome shotgun (WGS) entry which is preliminary data.</text>
</comment>
<evidence type="ECO:0000313" key="3">
    <source>
        <dbReference type="Proteomes" id="UP001232750"/>
    </source>
</evidence>
<evidence type="ECO:0000256" key="1">
    <source>
        <dbReference type="ARBA" id="ARBA00023186"/>
    </source>
</evidence>
<dbReference type="RefSeq" id="WP_283832909.1">
    <property type="nucleotide sequence ID" value="NZ_JASJEU010000024.1"/>
</dbReference>
<reference evidence="2 3" key="1">
    <citation type="submission" date="2023-05" db="EMBL/GenBank/DDBJ databases">
        <title>Gordonibacter KGMB12511T sp. nov., isolated from faeces of healthy Korean.</title>
        <authorList>
            <person name="Kim H.S."/>
            <person name="Kim J.-S."/>
            <person name="Suh M.K."/>
            <person name="Eom M.K."/>
            <person name="Do H.E."/>
            <person name="Lee J.-S."/>
        </authorList>
    </citation>
    <scope>NUCLEOTIDE SEQUENCE [LARGE SCALE GENOMIC DNA]</scope>
    <source>
        <strain evidence="2 3">KGMB12511</strain>
    </source>
</reference>
<gene>
    <name evidence="2" type="ORF">QNJ86_12180</name>
</gene>
<dbReference type="EMBL" id="JASJEU010000024">
    <property type="protein sequence ID" value="MDJ1651562.1"/>
    <property type="molecule type" value="Genomic_DNA"/>
</dbReference>
<sequence length="211" mass="23945">MMTYDAVEETLCEQQIKRLRVLARLFWNVIDREALATLDLSAFDGMGEKVTQAQAALAHDAQRALEDEEVARNLRVEFTTLFASPRLNAPLPYESLFVHEGGLLMQDARDDAVRRYRRAGFSIDWEGHEPEDHLSVELLYLAHLEEQALSAQREGCNEKRDEALAEAASFKRDHIAQWIPHFCDSVARTAETDFYQGALTLLESCVQGECS</sequence>
<dbReference type="Pfam" id="PF02613">
    <property type="entry name" value="Nitrate_red_del"/>
    <property type="match status" value="1"/>
</dbReference>
<dbReference type="PANTHER" id="PTHR34227:SF1">
    <property type="entry name" value="DIMETHYL SULFOXIDE REDUCTASE CHAPERONE-RELATED"/>
    <property type="match status" value="1"/>
</dbReference>
<dbReference type="PANTHER" id="PTHR34227">
    <property type="entry name" value="CHAPERONE PROTEIN YCDY"/>
    <property type="match status" value="1"/>
</dbReference>
<dbReference type="InterPro" id="IPR050289">
    <property type="entry name" value="TorD/DmsD_chaperones"/>
</dbReference>
<keyword evidence="1" id="KW-0143">Chaperone</keyword>
<dbReference type="Proteomes" id="UP001232750">
    <property type="component" value="Unassembled WGS sequence"/>
</dbReference>
<name>A0ABT7DQ79_9ACTN</name>
<evidence type="ECO:0000313" key="2">
    <source>
        <dbReference type="EMBL" id="MDJ1651562.1"/>
    </source>
</evidence>
<protein>
    <submittedName>
        <fullName evidence="2">Molecular chaperone TorD family protein</fullName>
    </submittedName>
</protein>
<proteinExistence type="predicted"/>
<keyword evidence="3" id="KW-1185">Reference proteome</keyword>